<gene>
    <name evidence="2" type="ORF">Tci_864797</name>
</gene>
<dbReference type="SUPFAM" id="SSF57756">
    <property type="entry name" value="Retrovirus zinc finger-like domains"/>
    <property type="match status" value="1"/>
</dbReference>
<dbReference type="Pfam" id="PF03732">
    <property type="entry name" value="Retrotrans_gag"/>
    <property type="match status" value="1"/>
</dbReference>
<feature type="non-terminal residue" evidence="2">
    <location>
        <position position="127"/>
    </location>
</feature>
<dbReference type="GO" id="GO:0008270">
    <property type="term" value="F:zinc ion binding"/>
    <property type="evidence" value="ECO:0007669"/>
    <property type="project" value="InterPro"/>
</dbReference>
<sequence length="127" mass="14624">MMIDEFCLIEEVQRLEDELRHLKLRDTNIAAYTERFNKLALLCPDVVANEKKKVELYIKGLPECNKRGHKAKDCRVRGVATGVNALPIRSCYECEEREHYRSRCPKIADQRGGNATGQAYVIRDAKQ</sequence>
<dbReference type="SMART" id="SM00343">
    <property type="entry name" value="ZnF_C2HC"/>
    <property type="match status" value="2"/>
</dbReference>
<accession>A0A699S6A5</accession>
<feature type="domain" description="CCHC-type" evidence="1">
    <location>
        <begin position="62"/>
        <end position="76"/>
    </location>
</feature>
<feature type="domain" description="CCHC-type" evidence="1">
    <location>
        <begin position="90"/>
        <end position="106"/>
    </location>
</feature>
<keyword evidence="2" id="KW-0808">Transferase</keyword>
<evidence type="ECO:0000259" key="1">
    <source>
        <dbReference type="SMART" id="SM00343"/>
    </source>
</evidence>
<dbReference type="InterPro" id="IPR005162">
    <property type="entry name" value="Retrotrans_gag_dom"/>
</dbReference>
<name>A0A699S6A5_TANCI</name>
<dbReference type="GO" id="GO:0003964">
    <property type="term" value="F:RNA-directed DNA polymerase activity"/>
    <property type="evidence" value="ECO:0007669"/>
    <property type="project" value="UniProtKB-KW"/>
</dbReference>
<protein>
    <submittedName>
        <fullName evidence="2">Reverse transcriptase domain-containing protein</fullName>
    </submittedName>
</protein>
<organism evidence="2">
    <name type="scientific">Tanacetum cinerariifolium</name>
    <name type="common">Dalmatian daisy</name>
    <name type="synonym">Chrysanthemum cinerariifolium</name>
    <dbReference type="NCBI Taxonomy" id="118510"/>
    <lineage>
        <taxon>Eukaryota</taxon>
        <taxon>Viridiplantae</taxon>
        <taxon>Streptophyta</taxon>
        <taxon>Embryophyta</taxon>
        <taxon>Tracheophyta</taxon>
        <taxon>Spermatophyta</taxon>
        <taxon>Magnoliopsida</taxon>
        <taxon>eudicotyledons</taxon>
        <taxon>Gunneridae</taxon>
        <taxon>Pentapetalae</taxon>
        <taxon>asterids</taxon>
        <taxon>campanulids</taxon>
        <taxon>Asterales</taxon>
        <taxon>Asteraceae</taxon>
        <taxon>Asteroideae</taxon>
        <taxon>Anthemideae</taxon>
        <taxon>Anthemidinae</taxon>
        <taxon>Tanacetum</taxon>
    </lineage>
</organism>
<dbReference type="InterPro" id="IPR036875">
    <property type="entry name" value="Znf_CCHC_sf"/>
</dbReference>
<comment type="caution">
    <text evidence="2">The sequence shown here is derived from an EMBL/GenBank/DDBJ whole genome shotgun (WGS) entry which is preliminary data.</text>
</comment>
<evidence type="ECO:0000313" key="2">
    <source>
        <dbReference type="EMBL" id="GFC92827.1"/>
    </source>
</evidence>
<keyword evidence="2" id="KW-0548">Nucleotidyltransferase</keyword>
<dbReference type="Gene3D" id="4.10.60.10">
    <property type="entry name" value="Zinc finger, CCHC-type"/>
    <property type="match status" value="1"/>
</dbReference>
<dbReference type="GO" id="GO:0003676">
    <property type="term" value="F:nucleic acid binding"/>
    <property type="evidence" value="ECO:0007669"/>
    <property type="project" value="InterPro"/>
</dbReference>
<keyword evidence="2" id="KW-0695">RNA-directed DNA polymerase</keyword>
<reference evidence="2" key="1">
    <citation type="journal article" date="2019" name="Sci. Rep.">
        <title>Draft genome of Tanacetum cinerariifolium, the natural source of mosquito coil.</title>
        <authorList>
            <person name="Yamashiro T."/>
            <person name="Shiraishi A."/>
            <person name="Satake H."/>
            <person name="Nakayama K."/>
        </authorList>
    </citation>
    <scope>NUCLEOTIDE SEQUENCE</scope>
</reference>
<proteinExistence type="predicted"/>
<dbReference type="EMBL" id="BKCJ011139702">
    <property type="protein sequence ID" value="GFC92827.1"/>
    <property type="molecule type" value="Genomic_DNA"/>
</dbReference>
<dbReference type="AlphaFoldDB" id="A0A699S6A5"/>
<dbReference type="InterPro" id="IPR001878">
    <property type="entry name" value="Znf_CCHC"/>
</dbReference>